<gene>
    <name evidence="14" type="primary">Zfp1</name>
    <name evidence="14" type="ORF">CEPGRY_R05898</name>
</gene>
<keyword evidence="11" id="KW-0539">Nucleus</keyword>
<evidence type="ECO:0000256" key="12">
    <source>
        <dbReference type="PROSITE-ProRule" id="PRU00042"/>
    </source>
</evidence>
<feature type="non-terminal residue" evidence="14">
    <location>
        <position position="1"/>
    </location>
</feature>
<dbReference type="Gene3D" id="3.30.160.60">
    <property type="entry name" value="Classic Zinc Finger"/>
    <property type="match status" value="3"/>
</dbReference>
<evidence type="ECO:0000256" key="2">
    <source>
        <dbReference type="ARBA" id="ARBA00004123"/>
    </source>
</evidence>
<keyword evidence="5" id="KW-0677">Repeat</keyword>
<dbReference type="InterPro" id="IPR013087">
    <property type="entry name" value="Znf_C2H2_type"/>
</dbReference>
<keyword evidence="10" id="KW-0804">Transcription</keyword>
<dbReference type="GO" id="GO:0000981">
    <property type="term" value="F:DNA-binding transcription factor activity, RNA polymerase II-specific"/>
    <property type="evidence" value="ECO:0007669"/>
    <property type="project" value="TreeGrafter"/>
</dbReference>
<dbReference type="PROSITE" id="PS50157">
    <property type="entry name" value="ZINC_FINGER_C2H2_2"/>
    <property type="match status" value="2"/>
</dbReference>
<protein>
    <submittedName>
        <fullName evidence="14">ZFP1 protein</fullName>
    </submittedName>
</protein>
<dbReference type="EMBL" id="VZUD01007964">
    <property type="protein sequence ID" value="NXV25050.1"/>
    <property type="molecule type" value="Genomic_DNA"/>
</dbReference>
<dbReference type="InterPro" id="IPR036236">
    <property type="entry name" value="Znf_C2H2_sf"/>
</dbReference>
<organism evidence="14 15">
    <name type="scientific">Cepphus grylle</name>
    <name type="common">Black guillemot</name>
    <name type="synonym">Alca grylle</name>
    <dbReference type="NCBI Taxonomy" id="28697"/>
    <lineage>
        <taxon>Eukaryota</taxon>
        <taxon>Metazoa</taxon>
        <taxon>Chordata</taxon>
        <taxon>Craniata</taxon>
        <taxon>Vertebrata</taxon>
        <taxon>Euteleostomi</taxon>
        <taxon>Archelosauria</taxon>
        <taxon>Archosauria</taxon>
        <taxon>Dinosauria</taxon>
        <taxon>Saurischia</taxon>
        <taxon>Theropoda</taxon>
        <taxon>Coelurosauria</taxon>
        <taxon>Aves</taxon>
        <taxon>Neognathae</taxon>
        <taxon>Neoaves</taxon>
        <taxon>Charadriiformes</taxon>
        <taxon>Alcidae</taxon>
        <taxon>Cepphus</taxon>
    </lineage>
</organism>
<keyword evidence="7" id="KW-0862">Zinc</keyword>
<comment type="caution">
    <text evidence="14">The sequence shown here is derived from an EMBL/GenBank/DDBJ whole genome shotgun (WGS) entry which is preliminary data.</text>
</comment>
<dbReference type="PANTHER" id="PTHR14196">
    <property type="entry name" value="ODD-SKIPPED - RELATED"/>
    <property type="match status" value="1"/>
</dbReference>
<evidence type="ECO:0000256" key="1">
    <source>
        <dbReference type="ARBA" id="ARBA00003767"/>
    </source>
</evidence>
<dbReference type="PROSITE" id="PS00028">
    <property type="entry name" value="ZINC_FINGER_C2H2_1"/>
    <property type="match status" value="1"/>
</dbReference>
<evidence type="ECO:0000256" key="3">
    <source>
        <dbReference type="ARBA" id="ARBA00006991"/>
    </source>
</evidence>
<accession>A0A7L3SD05</accession>
<dbReference type="GO" id="GO:0005634">
    <property type="term" value="C:nucleus"/>
    <property type="evidence" value="ECO:0007669"/>
    <property type="project" value="UniProtKB-SubCell"/>
</dbReference>
<dbReference type="Pfam" id="PF00096">
    <property type="entry name" value="zf-C2H2"/>
    <property type="match status" value="1"/>
</dbReference>
<evidence type="ECO:0000256" key="6">
    <source>
        <dbReference type="ARBA" id="ARBA00022771"/>
    </source>
</evidence>
<evidence type="ECO:0000259" key="13">
    <source>
        <dbReference type="PROSITE" id="PS50157"/>
    </source>
</evidence>
<dbReference type="InterPro" id="IPR050717">
    <property type="entry name" value="C2H2-ZF_Transcription_Reg"/>
</dbReference>
<feature type="domain" description="C2H2-type" evidence="13">
    <location>
        <begin position="1"/>
        <end position="20"/>
    </location>
</feature>
<keyword evidence="6 12" id="KW-0863">Zinc-finger</keyword>
<evidence type="ECO:0000256" key="9">
    <source>
        <dbReference type="ARBA" id="ARBA00023125"/>
    </source>
</evidence>
<evidence type="ECO:0000256" key="8">
    <source>
        <dbReference type="ARBA" id="ARBA00023015"/>
    </source>
</evidence>
<comment type="function">
    <text evidence="1">May be involved in transcriptional regulation.</text>
</comment>
<dbReference type="GO" id="GO:0000977">
    <property type="term" value="F:RNA polymerase II transcription regulatory region sequence-specific DNA binding"/>
    <property type="evidence" value="ECO:0007669"/>
    <property type="project" value="TreeGrafter"/>
</dbReference>
<dbReference type="AlphaFoldDB" id="A0A7L3SD05"/>
<sequence>AFSNKTALTVHELVHTGERPFACALCPKTFRHKKTLSDHQRVHTGERPFACPHCPK</sequence>
<evidence type="ECO:0000256" key="4">
    <source>
        <dbReference type="ARBA" id="ARBA00022723"/>
    </source>
</evidence>
<keyword evidence="15" id="KW-1185">Reference proteome</keyword>
<keyword evidence="9" id="KW-0238">DNA-binding</keyword>
<evidence type="ECO:0000256" key="11">
    <source>
        <dbReference type="ARBA" id="ARBA00023242"/>
    </source>
</evidence>
<evidence type="ECO:0000256" key="5">
    <source>
        <dbReference type="ARBA" id="ARBA00022737"/>
    </source>
</evidence>
<evidence type="ECO:0000256" key="10">
    <source>
        <dbReference type="ARBA" id="ARBA00023163"/>
    </source>
</evidence>
<reference evidence="14 15" key="1">
    <citation type="submission" date="2019-09" db="EMBL/GenBank/DDBJ databases">
        <title>Bird 10,000 Genomes (B10K) Project - Family phase.</title>
        <authorList>
            <person name="Zhang G."/>
        </authorList>
    </citation>
    <scope>NUCLEOTIDE SEQUENCE [LARGE SCALE GENOMIC DNA]</scope>
    <source>
        <strain evidence="14">OUT-0020</strain>
        <tissue evidence="14">Liver</tissue>
    </source>
</reference>
<comment type="similarity">
    <text evidence="3">Belongs to the krueppel C2H2-type zinc-finger protein family.</text>
</comment>
<evidence type="ECO:0000313" key="15">
    <source>
        <dbReference type="Proteomes" id="UP000578766"/>
    </source>
</evidence>
<proteinExistence type="inferred from homology"/>
<keyword evidence="8" id="KW-0805">Transcription regulation</keyword>
<comment type="subcellular location">
    <subcellularLocation>
        <location evidence="2">Nucleus</location>
    </subcellularLocation>
</comment>
<dbReference type="Proteomes" id="UP000578766">
    <property type="component" value="Unassembled WGS sequence"/>
</dbReference>
<keyword evidence="4" id="KW-0479">Metal-binding</keyword>
<evidence type="ECO:0000313" key="14">
    <source>
        <dbReference type="EMBL" id="NXV25050.1"/>
    </source>
</evidence>
<evidence type="ECO:0000256" key="7">
    <source>
        <dbReference type="ARBA" id="ARBA00022833"/>
    </source>
</evidence>
<dbReference type="PANTHER" id="PTHR14196:SF12">
    <property type="entry name" value="ZINC FINGER PROTEIN 208-LIKE"/>
    <property type="match status" value="1"/>
</dbReference>
<name>A0A7L3SD05_CEPGR</name>
<dbReference type="GO" id="GO:0008270">
    <property type="term" value="F:zinc ion binding"/>
    <property type="evidence" value="ECO:0007669"/>
    <property type="project" value="UniProtKB-KW"/>
</dbReference>
<dbReference type="FunFam" id="3.30.160.60:FF:000585">
    <property type="entry name" value="zinc finger protein 784"/>
    <property type="match status" value="1"/>
</dbReference>
<feature type="domain" description="C2H2-type" evidence="13">
    <location>
        <begin position="21"/>
        <end position="48"/>
    </location>
</feature>
<dbReference type="SUPFAM" id="SSF57667">
    <property type="entry name" value="beta-beta-alpha zinc fingers"/>
    <property type="match status" value="1"/>
</dbReference>
<feature type="non-terminal residue" evidence="14">
    <location>
        <position position="56"/>
    </location>
</feature>